<name>Q5DN17_9CAUD</name>
<dbReference type="PANTHER" id="PTHR42535">
    <property type="entry name" value="OOKINETE PROTEIN, PUTATIVE-RELATED"/>
    <property type="match status" value="1"/>
</dbReference>
<sequence>MLQNLFLGTVSAAALSASAGNQFVSVASWTGTNESGSWTGFTGRIVIQPGALGFQSASQIKLTFTSHSTQGMIVTSCYIAHGSLTGNAYDFVETPTQVRFDGGNANFAIGAASSIVSDVIDFEYNGTSPLVVSFWCDTGNGAQDSFTSLEVANWECYFLAGDNAATVAPAGVWSTTTLSGVGITNVEMVQTGDPLFGEVVFLSNFEDADLSTPEFLDESEQRNANTWPSIDTAVASISTTQSRFDNAAYKNLSSGISGNTHATQIDEAVPTLFPESGEDFTWEGWAYIDGSTVRSGQGDFFGSFGTSGNRGYILAFNEDELRVLYATSGSAFSTLTYATTFQGNIWYHIAFVKEGLDMEVFLDGVSLGTQTMSAWHRPSTRSIEFGSHESGNGNGLGGYLDDWRFTKGIARYTAGFTPPTTLYPRAQAADPIFSEVALLMGFDFGLVDESDFARDVERFGGAARTSVTTLNGTGSLLLDGDGDYLEFDHATELSAANAVDKTYECFIRVDSLAQINTIFCKRNTTVSGTDGEFLLLLETDGTLGFFTFDTMSTADVAIEPTDVLAVDTVYHIAVTREGTTWRMFLDGVQIGTDTETATPGANSGPLWIGRERTHPGREFTGRIDEVRITHGTARYTANFAPPIGKFPRNATKDANITSVALLLGFDAQVDTDTAVTDESPNRATVTFNGASAQVDDAQSRFGGKSLVLGSDAYISVPDSSKFGVDNSNDKTYECWIRTTSLAATQSIFNKRDASAAEEFRLIVPTSGLLRLDTYDGSTEDVSITGTTVMAVDTWYHVAATRQGGVWRIFVDGNLEASGTEAATPAGNTGDLRIGSSAFNSSRFFVGNIDEIRITDGVARYTANFTAPTQKFPRT</sequence>
<protein>
    <submittedName>
        <fullName evidence="1">Gp88</fullName>
    </submittedName>
</protein>
<evidence type="ECO:0000313" key="2">
    <source>
        <dbReference type="Proteomes" id="UP000000993"/>
    </source>
</evidence>
<dbReference type="KEGG" id="vg:3342382"/>
<evidence type="ECO:0000313" key="1">
    <source>
        <dbReference type="EMBL" id="AAT69481.1"/>
    </source>
</evidence>
<dbReference type="EMBL" id="AY576273">
    <property type="protein sequence ID" value="AAT69481.1"/>
    <property type="molecule type" value="Genomic_DNA"/>
</dbReference>
<keyword evidence="2" id="KW-1185">Reference proteome</keyword>
<dbReference type="SUPFAM" id="SSF49899">
    <property type="entry name" value="Concanavalin A-like lectins/glucanases"/>
    <property type="match status" value="3"/>
</dbReference>
<dbReference type="InterPro" id="IPR013320">
    <property type="entry name" value="ConA-like_dom_sf"/>
</dbReference>
<dbReference type="PANTHER" id="PTHR42535:SF2">
    <property type="entry name" value="CHROMOSOME UNDETERMINED SCAFFOLD_146, WHOLE GENOME SHOTGUN SEQUENCE"/>
    <property type="match status" value="1"/>
</dbReference>
<proteinExistence type="predicted"/>
<dbReference type="RefSeq" id="YP_224012.1">
    <property type="nucleotide sequence ID" value="NC_006938.1"/>
</dbReference>
<organism evidence="1 2">
    <name type="scientific">Alphaproteobacteria phage PhiJL001</name>
    <dbReference type="NCBI Taxonomy" id="2681607"/>
    <lineage>
        <taxon>Viruses</taxon>
        <taxon>Duplodnaviria</taxon>
        <taxon>Heunggongvirae</taxon>
        <taxon>Uroviricota</taxon>
        <taxon>Caudoviricetes</taxon>
        <taxon>Mesyanzhinovviridae</taxon>
        <taxon>Keylargovirus</taxon>
        <taxon>Keylargovirus JL001</taxon>
    </lineage>
</organism>
<dbReference type="Proteomes" id="UP000000993">
    <property type="component" value="Segment"/>
</dbReference>
<dbReference type="Pfam" id="PF13385">
    <property type="entry name" value="Laminin_G_3"/>
    <property type="match status" value="3"/>
</dbReference>
<dbReference type="GeneID" id="3342382"/>
<dbReference type="Gene3D" id="2.60.120.200">
    <property type="match status" value="3"/>
</dbReference>
<accession>Q5DN17</accession>
<gene>
    <name evidence="1" type="ORF">JL001p88</name>
</gene>
<reference evidence="1 2" key="1">
    <citation type="journal article" date="2005" name="Appl. Environ. Microbiol.">
        <title>Genomic analysis of bacteriophage PhiJL001: insights into its interaction with a sponge-associated alpha-proteobacterium.</title>
        <authorList>
            <person name="Lohr J.E."/>
            <person name="Chen F."/>
            <person name="Hill R.T."/>
        </authorList>
    </citation>
    <scope>NUCLEOTIDE SEQUENCE</scope>
</reference>